<dbReference type="AlphaFoldDB" id="A0A7W9S383"/>
<reference evidence="1 2" key="1">
    <citation type="submission" date="2020-08" db="EMBL/GenBank/DDBJ databases">
        <title>Genomic Encyclopedia of Type Strains, Phase IV (KMG-IV): sequencing the most valuable type-strain genomes for metagenomic binning, comparative biology and taxonomic classification.</title>
        <authorList>
            <person name="Goeker M."/>
        </authorList>
    </citation>
    <scope>NUCLEOTIDE SEQUENCE [LARGE SCALE GENOMIC DNA]</scope>
    <source>
        <strain evidence="1 2">DSM 11099</strain>
    </source>
</reference>
<comment type="caution">
    <text evidence="1">The sequence shown here is derived from an EMBL/GenBank/DDBJ whole genome shotgun (WGS) entry which is preliminary data.</text>
</comment>
<organism evidence="1 2">
    <name type="scientific">Aquamicrobium lusatiense</name>
    <dbReference type="NCBI Taxonomy" id="89772"/>
    <lineage>
        <taxon>Bacteria</taxon>
        <taxon>Pseudomonadati</taxon>
        <taxon>Pseudomonadota</taxon>
        <taxon>Alphaproteobacteria</taxon>
        <taxon>Hyphomicrobiales</taxon>
        <taxon>Phyllobacteriaceae</taxon>
        <taxon>Aquamicrobium</taxon>
    </lineage>
</organism>
<proteinExistence type="predicted"/>
<evidence type="ECO:0000313" key="2">
    <source>
        <dbReference type="Proteomes" id="UP000533306"/>
    </source>
</evidence>
<name>A0A7W9S383_9HYPH</name>
<protein>
    <submittedName>
        <fullName evidence="1">Uncharacterized protein</fullName>
    </submittedName>
</protein>
<accession>A0A7W9S383</accession>
<sequence>MQIPDPLLLDTSRGDLLPQTRFNATLNAHGLYDGLRFIVRLSPRVHELIASLPNGVRFSSDATFEQMQAFSTYLHETIHWWQHIGSTCGFMMSLSYPAQTHANLLHLRKFLDQVGRVKPIRAWAEMNPGPRDMASPRATANIIINNQFDIAAYRFLATNPERAELLVNNTMFESLAHTYNIALSNGVMALSSTFDRELEFIPDPRSWQKELRKLRQSKEPGYFYGSPIGLSPVGAFHIFEGQARFAQLQYLHFATGGAFDWGDAAAAGMLSPIYMAAFEDFLARTEFARPDTIDHPTVALFMLVCDIAMNPAEAFPFPVLVPKFFIIDVDPGMRFIYLSVIVKHQFPEMRTAITEYSASEYVDVSTKLCRALSTFTPLEIVQEINRWVENGPAFKDCLARHDAGKADALNLPLQVLFGQFASYARDKACYPHILCWPGAHMAGHNVSQDSIGLFSRQSPMFIDRAEDEMIVPIVRTGLDEATVMETFQEFYGGYALYDLTYQWITTPGPFTYNFRWLQPNGTDEQIKAWADRIFTNAYGVSPDDFTSLQA</sequence>
<keyword evidence="2" id="KW-1185">Reference proteome</keyword>
<gene>
    <name evidence="1" type="ORF">HNR59_002616</name>
</gene>
<dbReference type="EMBL" id="JACHEU010000001">
    <property type="protein sequence ID" value="MBB6013271.1"/>
    <property type="molecule type" value="Genomic_DNA"/>
</dbReference>
<dbReference type="RefSeq" id="WP_183830888.1">
    <property type="nucleotide sequence ID" value="NZ_JACHEU010000001.1"/>
</dbReference>
<evidence type="ECO:0000313" key="1">
    <source>
        <dbReference type="EMBL" id="MBB6013271.1"/>
    </source>
</evidence>
<dbReference type="Proteomes" id="UP000533306">
    <property type="component" value="Unassembled WGS sequence"/>
</dbReference>